<organism evidence="1 2">
    <name type="scientific">Lottiidibacillus patelloidae</name>
    <dbReference type="NCBI Taxonomy" id="2670334"/>
    <lineage>
        <taxon>Bacteria</taxon>
        <taxon>Bacillati</taxon>
        <taxon>Bacillota</taxon>
        <taxon>Bacilli</taxon>
        <taxon>Bacillales</taxon>
        <taxon>Bacillaceae</taxon>
        <taxon>Lottiidibacillus</taxon>
    </lineage>
</organism>
<name>A0A263BWU1_9BACI</name>
<dbReference type="InterPro" id="IPR025622">
    <property type="entry name" value="YqzE"/>
</dbReference>
<keyword evidence="2" id="KW-1185">Reference proteome</keyword>
<comment type="caution">
    <text evidence="1">The sequence shown here is derived from an EMBL/GenBank/DDBJ whole genome shotgun (WGS) entry which is preliminary data.</text>
</comment>
<accession>A0A263BWU1</accession>
<dbReference type="EMBL" id="NPIA01000002">
    <property type="protein sequence ID" value="OZM57656.1"/>
    <property type="molecule type" value="Genomic_DNA"/>
</dbReference>
<dbReference type="Proteomes" id="UP000217083">
    <property type="component" value="Unassembled WGS sequence"/>
</dbReference>
<sequence>MSTNDYVKFVTQQIVSYIDQPKVQRKAEKKAKKENKPSLKYHWFGMIPLALSLMFKKK</sequence>
<evidence type="ECO:0000313" key="2">
    <source>
        <dbReference type="Proteomes" id="UP000217083"/>
    </source>
</evidence>
<reference evidence="2" key="1">
    <citation type="submission" date="2017-08" db="EMBL/GenBank/DDBJ databases">
        <authorList>
            <person name="Huang Z."/>
        </authorList>
    </citation>
    <scope>NUCLEOTIDE SEQUENCE [LARGE SCALE GENOMIC DNA]</scope>
    <source>
        <strain evidence="2">SA5d-4</strain>
    </source>
</reference>
<evidence type="ECO:0000313" key="1">
    <source>
        <dbReference type="EMBL" id="OZM57656.1"/>
    </source>
</evidence>
<protein>
    <submittedName>
        <fullName evidence="1">YqzE family protein</fullName>
    </submittedName>
</protein>
<dbReference type="Pfam" id="PF14038">
    <property type="entry name" value="YqzE"/>
    <property type="match status" value="1"/>
</dbReference>
<gene>
    <name evidence="1" type="ORF">CIB95_04605</name>
</gene>
<dbReference type="AlphaFoldDB" id="A0A263BWU1"/>
<reference evidence="1 2" key="2">
    <citation type="submission" date="2017-09" db="EMBL/GenBank/DDBJ databases">
        <title>Bacillus patelloidae sp. nov., isolated from the intestinal tract of a marine limpet.</title>
        <authorList>
            <person name="Liu R."/>
            <person name="Dong C."/>
            <person name="Shao Z."/>
        </authorList>
    </citation>
    <scope>NUCLEOTIDE SEQUENCE [LARGE SCALE GENOMIC DNA]</scope>
    <source>
        <strain evidence="1 2">SA5d-4</strain>
    </source>
</reference>
<dbReference type="RefSeq" id="WP_094922544.1">
    <property type="nucleotide sequence ID" value="NZ_NPIA01000002.1"/>
</dbReference>
<proteinExistence type="predicted"/>